<name>A0A3P3RDW7_9EURY</name>
<dbReference type="RefSeq" id="WP_124954313.1">
    <property type="nucleotide sequence ID" value="NZ_RRCH01000013.1"/>
</dbReference>
<dbReference type="AlphaFoldDB" id="A0A3P3RDW7"/>
<sequence>MVEDVLIPHDGSEPSERALAHAMEIAPDAHLTLLTVIDPSSGFGAGAGAPGAAEVWYRSEKSQVEARLAGAKQTAEQQGMVVETVVEMGRPARTIIDHANSNDIDRIIMGSHGRRGVSRLLLGSVAETVVRCSSIPVTVVP</sequence>
<reference evidence="3 4" key="1">
    <citation type="submission" date="2018-11" db="EMBL/GenBank/DDBJ databases">
        <title>Taxonoimc description of Halomarina strain SPP-AMP-1.</title>
        <authorList>
            <person name="Pal Y."/>
            <person name="Srinivasana K."/>
            <person name="Verma A."/>
            <person name="Kumar P."/>
        </authorList>
    </citation>
    <scope>NUCLEOTIDE SEQUENCE [LARGE SCALE GENOMIC DNA]</scope>
    <source>
        <strain evidence="3 4">SPP-AMP-1</strain>
    </source>
</reference>
<dbReference type="EMBL" id="RRCH01000013">
    <property type="protein sequence ID" value="RRJ31697.1"/>
    <property type="molecule type" value="Genomic_DNA"/>
</dbReference>
<gene>
    <name evidence="3" type="ORF">EIK79_06460</name>
</gene>
<evidence type="ECO:0000256" key="1">
    <source>
        <dbReference type="ARBA" id="ARBA00008791"/>
    </source>
</evidence>
<protein>
    <submittedName>
        <fullName evidence="3">Universal stress protein</fullName>
    </submittedName>
</protein>
<dbReference type="Gene3D" id="3.40.50.620">
    <property type="entry name" value="HUPs"/>
    <property type="match status" value="1"/>
</dbReference>
<comment type="similarity">
    <text evidence="1">Belongs to the universal stress protein A family.</text>
</comment>
<proteinExistence type="inferred from homology"/>
<dbReference type="PANTHER" id="PTHR46268:SF24">
    <property type="entry name" value="UNIVERSAL STRESS PROTEIN"/>
    <property type="match status" value="1"/>
</dbReference>
<keyword evidence="4" id="KW-1185">Reference proteome</keyword>
<dbReference type="CDD" id="cd00293">
    <property type="entry name" value="USP-like"/>
    <property type="match status" value="1"/>
</dbReference>
<dbReference type="SUPFAM" id="SSF52402">
    <property type="entry name" value="Adenine nucleotide alpha hydrolases-like"/>
    <property type="match status" value="1"/>
</dbReference>
<evidence type="ECO:0000313" key="3">
    <source>
        <dbReference type="EMBL" id="RRJ31697.1"/>
    </source>
</evidence>
<feature type="domain" description="UspA" evidence="2">
    <location>
        <begin position="1"/>
        <end position="141"/>
    </location>
</feature>
<evidence type="ECO:0000259" key="2">
    <source>
        <dbReference type="Pfam" id="PF00582"/>
    </source>
</evidence>
<dbReference type="PANTHER" id="PTHR46268">
    <property type="entry name" value="STRESS RESPONSE PROTEIN NHAX"/>
    <property type="match status" value="1"/>
</dbReference>
<dbReference type="InterPro" id="IPR006016">
    <property type="entry name" value="UspA"/>
</dbReference>
<dbReference type="OrthoDB" id="105697at2157"/>
<comment type="caution">
    <text evidence="3">The sequence shown here is derived from an EMBL/GenBank/DDBJ whole genome shotgun (WGS) entry which is preliminary data.</text>
</comment>
<organism evidence="3 4">
    <name type="scientific">Halocatena pleomorpha</name>
    <dbReference type="NCBI Taxonomy" id="1785090"/>
    <lineage>
        <taxon>Archaea</taxon>
        <taxon>Methanobacteriati</taxon>
        <taxon>Methanobacteriota</taxon>
        <taxon>Stenosarchaea group</taxon>
        <taxon>Halobacteria</taxon>
        <taxon>Halobacteriales</taxon>
        <taxon>Natronomonadaceae</taxon>
        <taxon>Halocatena</taxon>
    </lineage>
</organism>
<dbReference type="Proteomes" id="UP000282322">
    <property type="component" value="Unassembled WGS sequence"/>
</dbReference>
<dbReference type="InterPro" id="IPR014729">
    <property type="entry name" value="Rossmann-like_a/b/a_fold"/>
</dbReference>
<accession>A0A3P3RDW7</accession>
<dbReference type="InterPro" id="IPR006015">
    <property type="entry name" value="Universal_stress_UspA"/>
</dbReference>
<dbReference type="Pfam" id="PF00582">
    <property type="entry name" value="Usp"/>
    <property type="match status" value="1"/>
</dbReference>
<evidence type="ECO:0000313" key="4">
    <source>
        <dbReference type="Proteomes" id="UP000282322"/>
    </source>
</evidence>
<dbReference type="PRINTS" id="PR01438">
    <property type="entry name" value="UNVRSLSTRESS"/>
</dbReference>